<feature type="transmembrane region" description="Helical" evidence="10">
    <location>
        <begin position="6"/>
        <end position="29"/>
    </location>
</feature>
<evidence type="ECO:0000256" key="6">
    <source>
        <dbReference type="ARBA" id="ARBA00022679"/>
    </source>
</evidence>
<evidence type="ECO:0000313" key="13">
    <source>
        <dbReference type="EMBL" id="OIJ40829.1"/>
    </source>
</evidence>
<evidence type="ECO:0000256" key="4">
    <source>
        <dbReference type="ARBA" id="ARBA00022475"/>
    </source>
</evidence>
<evidence type="ECO:0000256" key="2">
    <source>
        <dbReference type="ARBA" id="ARBA00004651"/>
    </source>
</evidence>
<proteinExistence type="predicted"/>
<keyword evidence="4" id="KW-1003">Cell membrane</keyword>
<dbReference type="InterPro" id="IPR003660">
    <property type="entry name" value="HAMP_dom"/>
</dbReference>
<feature type="transmembrane region" description="Helical" evidence="10">
    <location>
        <begin position="166"/>
        <end position="186"/>
    </location>
</feature>
<dbReference type="Pfam" id="PF00672">
    <property type="entry name" value="HAMP"/>
    <property type="match status" value="1"/>
</dbReference>
<dbReference type="SUPFAM" id="SSF158472">
    <property type="entry name" value="HAMP domain-like"/>
    <property type="match status" value="1"/>
</dbReference>
<comment type="catalytic activity">
    <reaction evidence="1">
        <text>ATP + protein L-histidine = ADP + protein N-phospho-L-histidine.</text>
        <dbReference type="EC" id="2.7.13.3"/>
    </reaction>
</comment>
<evidence type="ECO:0000259" key="12">
    <source>
        <dbReference type="PROSITE" id="PS50885"/>
    </source>
</evidence>
<dbReference type="Gene3D" id="6.10.340.10">
    <property type="match status" value="1"/>
</dbReference>
<dbReference type="EMBL" id="JRYB01000001">
    <property type="protein sequence ID" value="OIJ40829.1"/>
    <property type="molecule type" value="Genomic_DNA"/>
</dbReference>
<dbReference type="InterPro" id="IPR004358">
    <property type="entry name" value="Sig_transdc_His_kin-like_C"/>
</dbReference>
<dbReference type="SMART" id="SM00388">
    <property type="entry name" value="HisKA"/>
    <property type="match status" value="1"/>
</dbReference>
<dbReference type="InterPro" id="IPR003661">
    <property type="entry name" value="HisK_dim/P_dom"/>
</dbReference>
<dbReference type="AlphaFoldDB" id="A0A1S2N6Z7"/>
<dbReference type="PRINTS" id="PR00344">
    <property type="entry name" value="BCTRLSENSOR"/>
</dbReference>
<feature type="domain" description="Histidine kinase" evidence="11">
    <location>
        <begin position="246"/>
        <end position="465"/>
    </location>
</feature>
<dbReference type="SMART" id="SM00304">
    <property type="entry name" value="HAMP"/>
    <property type="match status" value="1"/>
</dbReference>
<keyword evidence="5" id="KW-0597">Phosphoprotein</keyword>
<dbReference type="PANTHER" id="PTHR44936">
    <property type="entry name" value="SENSOR PROTEIN CREC"/>
    <property type="match status" value="1"/>
</dbReference>
<evidence type="ECO:0000256" key="1">
    <source>
        <dbReference type="ARBA" id="ARBA00000085"/>
    </source>
</evidence>
<evidence type="ECO:0000256" key="7">
    <source>
        <dbReference type="ARBA" id="ARBA00022741"/>
    </source>
</evidence>
<dbReference type="GO" id="GO:0000155">
    <property type="term" value="F:phosphorelay sensor kinase activity"/>
    <property type="evidence" value="ECO:0007669"/>
    <property type="project" value="InterPro"/>
</dbReference>
<dbReference type="Proteomes" id="UP000180246">
    <property type="component" value="Unassembled WGS sequence"/>
</dbReference>
<dbReference type="GO" id="GO:0005886">
    <property type="term" value="C:plasma membrane"/>
    <property type="evidence" value="ECO:0007669"/>
    <property type="project" value="UniProtKB-SubCell"/>
</dbReference>
<evidence type="ECO:0000256" key="9">
    <source>
        <dbReference type="ARBA" id="ARBA00022840"/>
    </source>
</evidence>
<name>A0A1S2N6Z7_9BURK</name>
<reference evidence="13 14" key="1">
    <citation type="submission" date="2014-10" db="EMBL/GenBank/DDBJ databases">
        <authorList>
            <person name="Seo M.-J."/>
            <person name="Seok Y.J."/>
            <person name="Cha I.-T."/>
        </authorList>
    </citation>
    <scope>NUCLEOTIDE SEQUENCE [LARGE SCALE GENOMIC DNA]</scope>
    <source>
        <strain evidence="13 14">NEU</strain>
    </source>
</reference>
<gene>
    <name evidence="13" type="ORF">LO55_4362</name>
</gene>
<dbReference type="InterPro" id="IPR036097">
    <property type="entry name" value="HisK_dim/P_sf"/>
</dbReference>
<keyword evidence="7" id="KW-0547">Nucleotide-binding</keyword>
<keyword evidence="10" id="KW-0812">Transmembrane</keyword>
<feature type="domain" description="HAMP" evidence="12">
    <location>
        <begin position="184"/>
        <end position="238"/>
    </location>
</feature>
<organism evidence="13 14">
    <name type="scientific">Massilia timonae</name>
    <dbReference type="NCBI Taxonomy" id="47229"/>
    <lineage>
        <taxon>Bacteria</taxon>
        <taxon>Pseudomonadati</taxon>
        <taxon>Pseudomonadota</taxon>
        <taxon>Betaproteobacteria</taxon>
        <taxon>Burkholderiales</taxon>
        <taxon>Oxalobacteraceae</taxon>
        <taxon>Telluria group</taxon>
        <taxon>Massilia</taxon>
    </lineage>
</organism>
<dbReference type="GO" id="GO:0005524">
    <property type="term" value="F:ATP binding"/>
    <property type="evidence" value="ECO:0007669"/>
    <property type="project" value="UniProtKB-KW"/>
</dbReference>
<dbReference type="InterPro" id="IPR003594">
    <property type="entry name" value="HATPase_dom"/>
</dbReference>
<dbReference type="InterPro" id="IPR005467">
    <property type="entry name" value="His_kinase_dom"/>
</dbReference>
<keyword evidence="8" id="KW-0418">Kinase</keyword>
<dbReference type="PROSITE" id="PS50885">
    <property type="entry name" value="HAMP"/>
    <property type="match status" value="1"/>
</dbReference>
<dbReference type="SUPFAM" id="SSF55874">
    <property type="entry name" value="ATPase domain of HSP90 chaperone/DNA topoisomerase II/histidine kinase"/>
    <property type="match status" value="1"/>
</dbReference>
<dbReference type="Gene3D" id="3.30.565.10">
    <property type="entry name" value="Histidine kinase-like ATPase, C-terminal domain"/>
    <property type="match status" value="1"/>
</dbReference>
<keyword evidence="9" id="KW-0067">ATP-binding</keyword>
<evidence type="ECO:0000256" key="5">
    <source>
        <dbReference type="ARBA" id="ARBA00022553"/>
    </source>
</evidence>
<evidence type="ECO:0000256" key="8">
    <source>
        <dbReference type="ARBA" id="ARBA00022777"/>
    </source>
</evidence>
<dbReference type="RefSeq" id="WP_071363053.1">
    <property type="nucleotide sequence ID" value="NZ_JRYB01000001.1"/>
</dbReference>
<evidence type="ECO:0000259" key="11">
    <source>
        <dbReference type="PROSITE" id="PS50109"/>
    </source>
</evidence>
<keyword evidence="10" id="KW-0472">Membrane</keyword>
<dbReference type="Gene3D" id="1.10.287.130">
    <property type="match status" value="1"/>
</dbReference>
<dbReference type="PANTHER" id="PTHR44936:SF10">
    <property type="entry name" value="SENSOR PROTEIN RSTB"/>
    <property type="match status" value="1"/>
</dbReference>
<comment type="caution">
    <text evidence="13">The sequence shown here is derived from an EMBL/GenBank/DDBJ whole genome shotgun (WGS) entry which is preliminary data.</text>
</comment>
<dbReference type="CDD" id="cd00082">
    <property type="entry name" value="HisKA"/>
    <property type="match status" value="1"/>
</dbReference>
<dbReference type="CDD" id="cd06225">
    <property type="entry name" value="HAMP"/>
    <property type="match status" value="1"/>
</dbReference>
<dbReference type="InterPro" id="IPR050980">
    <property type="entry name" value="2C_sensor_his_kinase"/>
</dbReference>
<dbReference type="EC" id="2.7.13.3" evidence="3"/>
<comment type="subcellular location">
    <subcellularLocation>
        <location evidence="2">Cell membrane</location>
        <topology evidence="2">Multi-pass membrane protein</topology>
    </subcellularLocation>
</comment>
<dbReference type="SMART" id="SM00387">
    <property type="entry name" value="HATPase_c"/>
    <property type="match status" value="1"/>
</dbReference>
<sequence length="465" mass="49336">MGRLFWKFFLCILLAQLTATIAIGGAFWLRDQARQKASSSLDSGPPAAVALDAASATLRHGGEAALRGLLADLRRPQLYVLDAARRDLLGRAVPAELLKEAERQLGNGEPRGAWRGARHLVGPSGAQYLAFVPRQPGRPDGARGGPPDPLVPALDPGARRRLGQTVVIGAAVVASLLFAALLAWYFSRPIRALRSAFEAAAAGDLAPRFGPATKGGDELSDLGRDFDRMSGRLRALMDGQRRLLHDVSHELRSPLARMQAAVGLAHQQPDKFATTLERIERESNRMDKLVGELLTLSRLEALPDALRREPVDLTELADGIVADARFEAAQHEGREGQSSATRILIEAEGSVGVTGDPDLLWSALENVVRNAAKHGADGGIVTVALSAGGGLARIDVLDRGPGIPPADLAAVFQPFFRAGASRTGVDGHGLGLAIAQRVVQAHGGEIVARNREHGGLRVTITLPQA</sequence>
<evidence type="ECO:0000313" key="14">
    <source>
        <dbReference type="Proteomes" id="UP000180246"/>
    </source>
</evidence>
<keyword evidence="10" id="KW-1133">Transmembrane helix</keyword>
<dbReference type="PROSITE" id="PS50109">
    <property type="entry name" value="HIS_KIN"/>
    <property type="match status" value="1"/>
</dbReference>
<accession>A0A1S2N6Z7</accession>
<dbReference type="InterPro" id="IPR036890">
    <property type="entry name" value="HATPase_C_sf"/>
</dbReference>
<dbReference type="Pfam" id="PF00512">
    <property type="entry name" value="HisKA"/>
    <property type="match status" value="1"/>
</dbReference>
<evidence type="ECO:0000256" key="3">
    <source>
        <dbReference type="ARBA" id="ARBA00012438"/>
    </source>
</evidence>
<dbReference type="SUPFAM" id="SSF47384">
    <property type="entry name" value="Homodimeric domain of signal transducing histidine kinase"/>
    <property type="match status" value="1"/>
</dbReference>
<evidence type="ECO:0000256" key="10">
    <source>
        <dbReference type="SAM" id="Phobius"/>
    </source>
</evidence>
<dbReference type="CDD" id="cd00075">
    <property type="entry name" value="HATPase"/>
    <property type="match status" value="1"/>
</dbReference>
<dbReference type="Pfam" id="PF02518">
    <property type="entry name" value="HATPase_c"/>
    <property type="match status" value="1"/>
</dbReference>
<keyword evidence="6" id="KW-0808">Transferase</keyword>
<protein>
    <recommendedName>
        <fullName evidence="3">histidine kinase</fullName>
        <ecNumber evidence="3">2.7.13.3</ecNumber>
    </recommendedName>
</protein>